<sequence>RAYGAGRQTYSEWTAGFTIKPAIPHTTLVALRPEIRWDKSLSGGHPFNGLKDNGSFTLATDIIVGF</sequence>
<evidence type="ECO:0000313" key="2">
    <source>
        <dbReference type="EMBL" id="MCQ8241209.1"/>
    </source>
</evidence>
<keyword evidence="3" id="KW-1185">Reference proteome</keyword>
<comment type="caution">
    <text evidence="2">The sequence shown here is derived from an EMBL/GenBank/DDBJ whole genome shotgun (WGS) entry which is preliminary data.</text>
</comment>
<evidence type="ECO:0000313" key="3">
    <source>
        <dbReference type="Proteomes" id="UP001524547"/>
    </source>
</evidence>
<reference evidence="2 3" key="1">
    <citation type="submission" date="2022-06" db="EMBL/GenBank/DDBJ databases">
        <title>Rhizosaccharibacter gen. nov. sp. nov. KSS12, endophytic bacteria isolated from sugarcane.</title>
        <authorList>
            <person name="Pitiwittayakul N."/>
        </authorList>
    </citation>
    <scope>NUCLEOTIDE SEQUENCE [LARGE SCALE GENOMIC DNA]</scope>
    <source>
        <strain evidence="2 3">KSS12</strain>
    </source>
</reference>
<evidence type="ECO:0000313" key="1">
    <source>
        <dbReference type="EMBL" id="MCQ8240899.1"/>
    </source>
</evidence>
<dbReference type="Pfam" id="PF07642">
    <property type="entry name" value="BBP2"/>
    <property type="match status" value="1"/>
</dbReference>
<gene>
    <name evidence="1" type="ORF">NFI88_08635</name>
    <name evidence="2" type="ORF">NFI88_10195</name>
</gene>
<name>A0ABT1VY01_9PROT</name>
<feature type="non-terminal residue" evidence="2">
    <location>
        <position position="1"/>
    </location>
</feature>
<organism evidence="2 3">
    <name type="scientific">Rhizosaccharibacter radicis</name>
    <dbReference type="NCBI Taxonomy" id="2782605"/>
    <lineage>
        <taxon>Bacteria</taxon>
        <taxon>Pseudomonadati</taxon>
        <taxon>Pseudomonadota</taxon>
        <taxon>Alphaproteobacteria</taxon>
        <taxon>Acetobacterales</taxon>
        <taxon>Acetobacteraceae</taxon>
        <taxon>Rhizosaccharibacter</taxon>
    </lineage>
</organism>
<dbReference type="InterPro" id="IPR011486">
    <property type="entry name" value="BBP2"/>
</dbReference>
<proteinExistence type="predicted"/>
<dbReference type="RefSeq" id="WP_422919651.1">
    <property type="nucleotide sequence ID" value="NZ_JAMZEJ010000005.1"/>
</dbReference>
<protein>
    <submittedName>
        <fullName evidence="2">Porin</fullName>
    </submittedName>
</protein>
<dbReference type="EMBL" id="JAMZEJ010000005">
    <property type="protein sequence ID" value="MCQ8240899.1"/>
    <property type="molecule type" value="Genomic_DNA"/>
</dbReference>
<accession>A0ABT1VY01</accession>
<dbReference type="EMBL" id="JAMZEJ010000006">
    <property type="protein sequence ID" value="MCQ8241209.1"/>
    <property type="molecule type" value="Genomic_DNA"/>
</dbReference>
<dbReference type="Proteomes" id="UP001524547">
    <property type="component" value="Unassembled WGS sequence"/>
</dbReference>